<keyword evidence="8 10" id="KW-0472">Membrane</keyword>
<keyword evidence="9" id="KW-0270">Exopolysaccharide synthesis</keyword>
<evidence type="ECO:0000313" key="12">
    <source>
        <dbReference type="EMBL" id="MBK0398737.1"/>
    </source>
</evidence>
<sequence>MRRTVVSMMILADLVALTISFALAAVLTQVVSLELGTEAFDAIGFMVDRAPHLCTLSLLLVGVFAFGGLYGRGGWELEEVRRIVLAVALIALFDASLQYLQKDHSSRLWFAFAWPLAAMMIIGSRMVLRSVKSVEQAMASHVLLIGQGVREADFVNDARESRSGAVSVLDCAPVTWLSRLGPDEIRARIRWVGAVNRIHASRVELVLAPDVAESADAQHLVDTLNMMGHPFSVVLNYHGIARRGLRTHGVIGADIVLAEVASSDGRPFERMFKRSIDLLSSVLLLALLSPLLVGISILLLLEGGPVLFRQTRVGYRGKRFSCLKFRTMLRDAERRLEHVLATDPAAAKEWAMYQKLSDDPRITRLGHMLRTTSLDELPQLINVLKGDMSLVGPRPIVAPEVPGYEADHAYLKSADAAYYCSFKPGITGLWQVSGRAHTSHDERIRLDAWYVRNWSVWLDLVILLKTFRAVIARTGA</sequence>
<comment type="subcellular location">
    <subcellularLocation>
        <location evidence="2">Cell membrane</location>
    </subcellularLocation>
    <subcellularLocation>
        <location evidence="1">Membrane</location>
        <topology evidence="1">Multi-pass membrane protein</topology>
    </subcellularLocation>
</comment>
<feature type="transmembrane region" description="Helical" evidence="10">
    <location>
        <begin position="107"/>
        <end position="128"/>
    </location>
</feature>
<evidence type="ECO:0000256" key="5">
    <source>
        <dbReference type="ARBA" id="ARBA00022679"/>
    </source>
</evidence>
<dbReference type="RefSeq" id="WP_200608296.1">
    <property type="nucleotide sequence ID" value="NZ_JAEHHL010000002.1"/>
</dbReference>
<comment type="caution">
    <text evidence="12">The sequence shown here is derived from an EMBL/GenBank/DDBJ whole genome shotgun (WGS) entry which is preliminary data.</text>
</comment>
<name>A0A8J7M6G5_9RHOB</name>
<gene>
    <name evidence="12" type="ORF">H0I76_06020</name>
</gene>
<evidence type="ECO:0000256" key="9">
    <source>
        <dbReference type="ARBA" id="ARBA00023169"/>
    </source>
</evidence>
<dbReference type="NCBIfam" id="TIGR03025">
    <property type="entry name" value="EPS_sugtrans"/>
    <property type="match status" value="1"/>
</dbReference>
<keyword evidence="5" id="KW-0808">Transferase</keyword>
<evidence type="ECO:0000256" key="3">
    <source>
        <dbReference type="ARBA" id="ARBA00006464"/>
    </source>
</evidence>
<dbReference type="GO" id="GO:0005886">
    <property type="term" value="C:plasma membrane"/>
    <property type="evidence" value="ECO:0007669"/>
    <property type="project" value="UniProtKB-SubCell"/>
</dbReference>
<evidence type="ECO:0000256" key="2">
    <source>
        <dbReference type="ARBA" id="ARBA00004236"/>
    </source>
</evidence>
<evidence type="ECO:0000256" key="4">
    <source>
        <dbReference type="ARBA" id="ARBA00022475"/>
    </source>
</evidence>
<reference evidence="12" key="1">
    <citation type="submission" date="2020-12" db="EMBL/GenBank/DDBJ databases">
        <title>Bacterial taxonomy.</title>
        <authorList>
            <person name="Pan X."/>
        </authorList>
    </citation>
    <scope>NUCLEOTIDE SEQUENCE</scope>
    <source>
        <strain evidence="12">M0105</strain>
    </source>
</reference>
<comment type="similarity">
    <text evidence="3">Belongs to the bacterial sugar transferase family.</text>
</comment>
<evidence type="ECO:0000256" key="6">
    <source>
        <dbReference type="ARBA" id="ARBA00022692"/>
    </source>
</evidence>
<feature type="transmembrane region" description="Helical" evidence="10">
    <location>
        <begin position="278"/>
        <end position="301"/>
    </location>
</feature>
<feature type="transmembrane region" description="Helical" evidence="10">
    <location>
        <begin position="50"/>
        <end position="71"/>
    </location>
</feature>
<proteinExistence type="inferred from homology"/>
<dbReference type="InterPro" id="IPR003362">
    <property type="entry name" value="Bact_transf"/>
</dbReference>
<accession>A0A8J7M6G5</accession>
<dbReference type="AlphaFoldDB" id="A0A8J7M6G5"/>
<dbReference type="Proteomes" id="UP000655420">
    <property type="component" value="Unassembled WGS sequence"/>
</dbReference>
<dbReference type="GO" id="GO:0016780">
    <property type="term" value="F:phosphotransferase activity, for other substituted phosphate groups"/>
    <property type="evidence" value="ECO:0007669"/>
    <property type="project" value="TreeGrafter"/>
</dbReference>
<keyword evidence="7 10" id="KW-1133">Transmembrane helix</keyword>
<keyword evidence="13" id="KW-1185">Reference proteome</keyword>
<evidence type="ECO:0000256" key="10">
    <source>
        <dbReference type="SAM" id="Phobius"/>
    </source>
</evidence>
<dbReference type="GO" id="GO:0000271">
    <property type="term" value="P:polysaccharide biosynthetic process"/>
    <property type="evidence" value="ECO:0007669"/>
    <property type="project" value="UniProtKB-KW"/>
</dbReference>
<organism evidence="12 13">
    <name type="scientific">Thermohalobaculum xanthum</name>
    <dbReference type="NCBI Taxonomy" id="2753746"/>
    <lineage>
        <taxon>Bacteria</taxon>
        <taxon>Pseudomonadati</taxon>
        <taxon>Pseudomonadota</taxon>
        <taxon>Alphaproteobacteria</taxon>
        <taxon>Rhodobacterales</taxon>
        <taxon>Paracoccaceae</taxon>
        <taxon>Thermohalobaculum</taxon>
    </lineage>
</organism>
<keyword evidence="4" id="KW-1003">Cell membrane</keyword>
<evidence type="ECO:0000259" key="11">
    <source>
        <dbReference type="Pfam" id="PF02397"/>
    </source>
</evidence>
<keyword evidence="6 10" id="KW-0812">Transmembrane</keyword>
<dbReference type="EMBL" id="JAEHHL010000002">
    <property type="protein sequence ID" value="MBK0398737.1"/>
    <property type="molecule type" value="Genomic_DNA"/>
</dbReference>
<dbReference type="InterPro" id="IPR017475">
    <property type="entry name" value="EPS_sugar_tfrase"/>
</dbReference>
<dbReference type="PANTHER" id="PTHR30576">
    <property type="entry name" value="COLANIC BIOSYNTHESIS UDP-GLUCOSE LIPID CARRIER TRANSFERASE"/>
    <property type="match status" value="1"/>
</dbReference>
<dbReference type="PANTHER" id="PTHR30576:SF4">
    <property type="entry name" value="UNDECAPRENYL-PHOSPHATE GALACTOSE PHOSPHOTRANSFERASE"/>
    <property type="match status" value="1"/>
</dbReference>
<feature type="domain" description="Bacterial sugar transferase" evidence="11">
    <location>
        <begin position="273"/>
        <end position="471"/>
    </location>
</feature>
<feature type="transmembrane region" description="Helical" evidence="10">
    <location>
        <begin position="83"/>
        <end position="101"/>
    </location>
</feature>
<evidence type="ECO:0000256" key="7">
    <source>
        <dbReference type="ARBA" id="ARBA00022989"/>
    </source>
</evidence>
<dbReference type="Pfam" id="PF02397">
    <property type="entry name" value="Bac_transf"/>
    <property type="match status" value="1"/>
</dbReference>
<evidence type="ECO:0000256" key="1">
    <source>
        <dbReference type="ARBA" id="ARBA00004141"/>
    </source>
</evidence>
<evidence type="ECO:0000313" key="13">
    <source>
        <dbReference type="Proteomes" id="UP000655420"/>
    </source>
</evidence>
<protein>
    <submittedName>
        <fullName evidence="12">Exopolysaccharide biosynthesis polyprenyl glycosylphosphotransferase</fullName>
    </submittedName>
</protein>
<evidence type="ECO:0000256" key="8">
    <source>
        <dbReference type="ARBA" id="ARBA00023136"/>
    </source>
</evidence>